<dbReference type="InterPro" id="IPR003675">
    <property type="entry name" value="Rce1/LyrA-like_dom"/>
</dbReference>
<feature type="transmembrane region" description="Helical" evidence="1">
    <location>
        <begin position="203"/>
        <end position="221"/>
    </location>
</feature>
<evidence type="ECO:0000313" key="4">
    <source>
        <dbReference type="Proteomes" id="UP000265692"/>
    </source>
</evidence>
<dbReference type="Pfam" id="PF02517">
    <property type="entry name" value="Rce1-like"/>
    <property type="match status" value="1"/>
</dbReference>
<dbReference type="OrthoDB" id="8482048at2"/>
<comment type="caution">
    <text evidence="3">The sequence shown here is derived from an EMBL/GenBank/DDBJ whole genome shotgun (WGS) entry which is preliminary data.</text>
</comment>
<feature type="transmembrane region" description="Helical" evidence="1">
    <location>
        <begin position="103"/>
        <end position="124"/>
    </location>
</feature>
<keyword evidence="4" id="KW-1185">Reference proteome</keyword>
<keyword evidence="1" id="KW-1133">Transmembrane helix</keyword>
<keyword evidence="1" id="KW-0812">Transmembrane</keyword>
<evidence type="ECO:0000256" key="1">
    <source>
        <dbReference type="SAM" id="Phobius"/>
    </source>
</evidence>
<proteinExistence type="predicted"/>
<feature type="transmembrane region" description="Helical" evidence="1">
    <location>
        <begin position="136"/>
        <end position="156"/>
    </location>
</feature>
<reference evidence="3 4" key="1">
    <citation type="submission" date="2018-08" db="EMBL/GenBank/DDBJ databases">
        <title>Lysinibacillus sp. YLB-03 draft genome sequence.</title>
        <authorList>
            <person name="Yu L."/>
        </authorList>
    </citation>
    <scope>NUCLEOTIDE SEQUENCE [LARGE SCALE GENOMIC DNA]</scope>
    <source>
        <strain evidence="3 4">YLB-03</strain>
    </source>
</reference>
<dbReference type="GO" id="GO:0080120">
    <property type="term" value="P:CAAX-box protein maturation"/>
    <property type="evidence" value="ECO:0007669"/>
    <property type="project" value="UniProtKB-ARBA"/>
</dbReference>
<evidence type="ECO:0000313" key="3">
    <source>
        <dbReference type="EMBL" id="RHW36578.1"/>
    </source>
</evidence>
<feature type="transmembrane region" description="Helical" evidence="1">
    <location>
        <begin position="56"/>
        <end position="76"/>
    </location>
</feature>
<accession>A0A396S6U3</accession>
<evidence type="ECO:0000259" key="2">
    <source>
        <dbReference type="Pfam" id="PF02517"/>
    </source>
</evidence>
<dbReference type="AlphaFoldDB" id="A0A396S6U3"/>
<gene>
    <name evidence="3" type="ORF">D1B33_09215</name>
</gene>
<feature type="domain" description="CAAX prenyl protease 2/Lysostaphin resistance protein A-like" evidence="2">
    <location>
        <begin position="143"/>
        <end position="239"/>
    </location>
</feature>
<dbReference type="GO" id="GO:0008237">
    <property type="term" value="F:metallopeptidase activity"/>
    <property type="evidence" value="ECO:0007669"/>
    <property type="project" value="UniProtKB-KW"/>
</dbReference>
<name>A0A396S6U3_9BACL</name>
<dbReference type="GO" id="GO:0004175">
    <property type="term" value="F:endopeptidase activity"/>
    <property type="evidence" value="ECO:0007669"/>
    <property type="project" value="UniProtKB-ARBA"/>
</dbReference>
<dbReference type="GO" id="GO:0006508">
    <property type="term" value="P:proteolysis"/>
    <property type="evidence" value="ECO:0007669"/>
    <property type="project" value="UniProtKB-KW"/>
</dbReference>
<organism evidence="3 4">
    <name type="scientific">Ureibacillus yapensis</name>
    <dbReference type="NCBI Taxonomy" id="2304605"/>
    <lineage>
        <taxon>Bacteria</taxon>
        <taxon>Bacillati</taxon>
        <taxon>Bacillota</taxon>
        <taxon>Bacilli</taxon>
        <taxon>Bacillales</taxon>
        <taxon>Caryophanaceae</taxon>
        <taxon>Ureibacillus</taxon>
    </lineage>
</organism>
<feature type="transmembrane region" description="Helical" evidence="1">
    <location>
        <begin position="228"/>
        <end position="247"/>
    </location>
</feature>
<keyword evidence="3" id="KW-0378">Hydrolase</keyword>
<dbReference type="RefSeq" id="WP_118876101.1">
    <property type="nucleotide sequence ID" value="NZ_QWEI01000004.1"/>
</dbReference>
<dbReference type="Proteomes" id="UP000265692">
    <property type="component" value="Unassembled WGS sequence"/>
</dbReference>
<feature type="transmembrane region" description="Helical" evidence="1">
    <location>
        <begin position="20"/>
        <end position="44"/>
    </location>
</feature>
<protein>
    <submittedName>
        <fullName evidence="3">CPBP family intramembrane metalloprotease</fullName>
    </submittedName>
</protein>
<keyword evidence="3" id="KW-0645">Protease</keyword>
<sequence length="251" mass="28535">MQSLLSSEANRQSVKKSDIYFSLVMRSLFFLGFGLIFVGIFTLKGSDHPFQEAEKWWPFQVIFANLFTFIILRFFLKKEGRQYGSLFQSGVDISRKKVREYGVLFLLAVIGGAVPLYLFSYLFLGSIIPPDTHFQALPIGFAAIALILFPLSNALVETPTYIGYALPRLQASIGKIYVPILLAGLALALQHVFLPIVLQADYMLWRLFSFIPLAIILGLFFTKTKRLLPIVIIHFLMDLQLILQMFLNSLR</sequence>
<keyword evidence="1" id="KW-0472">Membrane</keyword>
<keyword evidence="3" id="KW-0482">Metalloprotease</keyword>
<dbReference type="EMBL" id="QWEI01000004">
    <property type="protein sequence ID" value="RHW36578.1"/>
    <property type="molecule type" value="Genomic_DNA"/>
</dbReference>
<feature type="transmembrane region" description="Helical" evidence="1">
    <location>
        <begin position="176"/>
        <end position="197"/>
    </location>
</feature>